<dbReference type="PANTHER" id="PTHR34236:SF1">
    <property type="entry name" value="DIMETHYL SULFOXIDE REDUCTASE TRANSCRIPTIONAL ACTIVATOR"/>
    <property type="match status" value="1"/>
</dbReference>
<proteinExistence type="predicted"/>
<name>A8MAG6_CALMQ</name>
<dbReference type="HOGENOM" id="CLU_101251_2_0_2"/>
<reference evidence="2 3" key="1">
    <citation type="submission" date="2007-10" db="EMBL/GenBank/DDBJ databases">
        <title>Complete sequence of Caldivirga maquilingensis IC-167.</title>
        <authorList>
            <consortium name="US DOE Joint Genome Institute"/>
            <person name="Copeland A."/>
            <person name="Lucas S."/>
            <person name="Lapidus A."/>
            <person name="Barry K."/>
            <person name="Glavina del Rio T."/>
            <person name="Dalin E."/>
            <person name="Tice H."/>
            <person name="Pitluck S."/>
            <person name="Saunders E."/>
            <person name="Brettin T."/>
            <person name="Bruce D."/>
            <person name="Detter J.C."/>
            <person name="Han C."/>
            <person name="Schmutz J."/>
            <person name="Larimer F."/>
            <person name="Land M."/>
            <person name="Hauser L."/>
            <person name="Kyrpides N."/>
            <person name="Ivanova N."/>
            <person name="Biddle J.F."/>
            <person name="Zhang Z."/>
            <person name="Fitz-Gibbon S.T."/>
            <person name="Lowe T.M."/>
            <person name="Saltikov C."/>
            <person name="House C.H."/>
            <person name="Richardson P."/>
        </authorList>
    </citation>
    <scope>NUCLEOTIDE SEQUENCE [LARGE SCALE GENOMIC DNA]</scope>
    <source>
        <strain evidence="3">ATCC 700844 / DSM 13496 / JCM 10307 / IC-167</strain>
    </source>
</reference>
<organism evidence="2 3">
    <name type="scientific">Caldivirga maquilingensis (strain ATCC 700844 / DSM 13496 / JCM 10307 / IC-167)</name>
    <dbReference type="NCBI Taxonomy" id="397948"/>
    <lineage>
        <taxon>Archaea</taxon>
        <taxon>Thermoproteota</taxon>
        <taxon>Thermoprotei</taxon>
        <taxon>Thermoproteales</taxon>
        <taxon>Thermoproteaceae</taxon>
        <taxon>Caldivirga</taxon>
    </lineage>
</organism>
<dbReference type="STRING" id="397948.Cmaq_1720"/>
<evidence type="ECO:0000259" key="1">
    <source>
        <dbReference type="Pfam" id="PF04967"/>
    </source>
</evidence>
<dbReference type="Pfam" id="PF04967">
    <property type="entry name" value="HTH_10"/>
    <property type="match status" value="1"/>
</dbReference>
<protein>
    <submittedName>
        <fullName evidence="2">Bacterio-opsin activator HTH domain protein</fullName>
    </submittedName>
</protein>
<dbReference type="Gene3D" id="1.10.10.10">
    <property type="entry name" value="Winged helix-like DNA-binding domain superfamily/Winged helix DNA-binding domain"/>
    <property type="match status" value="1"/>
</dbReference>
<evidence type="ECO:0000313" key="3">
    <source>
        <dbReference type="Proteomes" id="UP000001137"/>
    </source>
</evidence>
<dbReference type="AlphaFoldDB" id="A8MAG6"/>
<dbReference type="KEGG" id="cma:Cmaq_1720"/>
<evidence type="ECO:0000313" key="2">
    <source>
        <dbReference type="EMBL" id="ABW02543.1"/>
    </source>
</evidence>
<gene>
    <name evidence="2" type="ordered locus">Cmaq_1720</name>
</gene>
<dbReference type="eggNOG" id="arCOG02272">
    <property type="taxonomic scope" value="Archaea"/>
</dbReference>
<dbReference type="InterPro" id="IPR007050">
    <property type="entry name" value="HTH_bacterioopsin"/>
</dbReference>
<dbReference type="Proteomes" id="UP000001137">
    <property type="component" value="Chromosome"/>
</dbReference>
<sequence length="229" mass="26321">MLTMIQLTMPIQTTVMVIEHDDWSVFTRDTGVKATVESSIPIPSLGIKRSVVNINASSIGEVKELMRRIKEFRQVKAMNVLDKHVSRNNVTVTLSTIRVLNNSVLELLLNNNVYYYRELITSGLEYWLVVASDLSNLIRELRERAWLRIIKNTNVNALLSNAPLTRRETQILKVAYETGYFNWPRGISLSQLASKLSISKATLAEELRSIERKLVQMELYRDNLLNQTR</sequence>
<accession>A8MAG6</accession>
<dbReference type="PANTHER" id="PTHR34236">
    <property type="entry name" value="DIMETHYL SULFOXIDE REDUCTASE TRANSCRIPTIONAL ACTIVATOR"/>
    <property type="match status" value="1"/>
</dbReference>
<dbReference type="InterPro" id="IPR036388">
    <property type="entry name" value="WH-like_DNA-bd_sf"/>
</dbReference>
<keyword evidence="3" id="KW-1185">Reference proteome</keyword>
<feature type="domain" description="HTH bat-type" evidence="1">
    <location>
        <begin position="164"/>
        <end position="215"/>
    </location>
</feature>
<dbReference type="EMBL" id="CP000852">
    <property type="protein sequence ID" value="ABW02543.1"/>
    <property type="molecule type" value="Genomic_DNA"/>
</dbReference>